<evidence type="ECO:0000313" key="3">
    <source>
        <dbReference type="EMBL" id="RPD98667.1"/>
    </source>
</evidence>
<proteinExistence type="predicted"/>
<dbReference type="RefSeq" id="WP_123896983.1">
    <property type="nucleotide sequence ID" value="NZ_RPFJ01000006.1"/>
</dbReference>
<feature type="transmembrane region" description="Helical" evidence="1">
    <location>
        <begin position="357"/>
        <end position="379"/>
    </location>
</feature>
<feature type="transmembrane region" description="Helical" evidence="1">
    <location>
        <begin position="53"/>
        <end position="74"/>
    </location>
</feature>
<feature type="transmembrane region" description="Helical" evidence="1">
    <location>
        <begin position="16"/>
        <end position="41"/>
    </location>
</feature>
<dbReference type="EMBL" id="RPFJ01000006">
    <property type="protein sequence ID" value="RPD98667.1"/>
    <property type="molecule type" value="Genomic_DNA"/>
</dbReference>
<accession>A0A3N4NVG3</accession>
<dbReference type="OrthoDB" id="1049931at2"/>
<feature type="transmembrane region" description="Helical" evidence="1">
    <location>
        <begin position="385"/>
        <end position="403"/>
    </location>
</feature>
<gene>
    <name evidence="3" type="ORF">EGM88_05615</name>
</gene>
<feature type="domain" description="YdbS-like PH" evidence="2">
    <location>
        <begin position="76"/>
        <end position="154"/>
    </location>
</feature>
<dbReference type="PANTHER" id="PTHR34473:SF2">
    <property type="entry name" value="UPF0699 TRANSMEMBRANE PROTEIN YDBT"/>
    <property type="match status" value="1"/>
</dbReference>
<feature type="domain" description="YdbS-like PH" evidence="2">
    <location>
        <begin position="405"/>
        <end position="481"/>
    </location>
</feature>
<comment type="caution">
    <text evidence="3">The sequence shown here is derived from an EMBL/GenBank/DDBJ whole genome shotgun (WGS) entry which is preliminary data.</text>
</comment>
<organism evidence="3 4">
    <name type="scientific">Aureibaculum marinum</name>
    <dbReference type="NCBI Taxonomy" id="2487930"/>
    <lineage>
        <taxon>Bacteria</taxon>
        <taxon>Pseudomonadati</taxon>
        <taxon>Bacteroidota</taxon>
        <taxon>Flavobacteriia</taxon>
        <taxon>Flavobacteriales</taxon>
        <taxon>Flavobacteriaceae</taxon>
        <taxon>Aureibaculum</taxon>
    </lineage>
</organism>
<evidence type="ECO:0000256" key="1">
    <source>
        <dbReference type="SAM" id="Phobius"/>
    </source>
</evidence>
<dbReference type="AlphaFoldDB" id="A0A3N4NVG3"/>
<dbReference type="Pfam" id="PF03703">
    <property type="entry name" value="bPH_2"/>
    <property type="match status" value="3"/>
</dbReference>
<evidence type="ECO:0000313" key="4">
    <source>
        <dbReference type="Proteomes" id="UP000270856"/>
    </source>
</evidence>
<feature type="domain" description="YdbS-like PH" evidence="2">
    <location>
        <begin position="260"/>
        <end position="311"/>
    </location>
</feature>
<keyword evidence="1" id="KW-1133">Transmembrane helix</keyword>
<feature type="transmembrane region" description="Helical" evidence="1">
    <location>
        <begin position="190"/>
        <end position="207"/>
    </location>
</feature>
<dbReference type="InterPro" id="IPR005182">
    <property type="entry name" value="YdbS-like_PH"/>
</dbReference>
<evidence type="ECO:0000259" key="2">
    <source>
        <dbReference type="Pfam" id="PF03703"/>
    </source>
</evidence>
<dbReference type="PANTHER" id="PTHR34473">
    <property type="entry name" value="UPF0699 TRANSMEMBRANE PROTEIN YDBS"/>
    <property type="match status" value="1"/>
</dbReference>
<feature type="transmembrane region" description="Helical" evidence="1">
    <location>
        <begin position="231"/>
        <end position="257"/>
    </location>
</feature>
<dbReference type="PIRSF" id="PIRSF026631">
    <property type="entry name" value="UCP026631"/>
    <property type="match status" value="1"/>
</dbReference>
<keyword evidence="1" id="KW-0472">Membrane</keyword>
<protein>
    <recommendedName>
        <fullName evidence="2">YdbS-like PH domain-containing protein</fullName>
    </recommendedName>
</protein>
<sequence>MENYNFSEPTRQSIKGIIIIVLITLGKRLKQYAILFVYVFFQWYKKTELAHTYGVYVVVGLCFLLTFWIVRGILVYKNFTFLFKENQFYLHQGIFNKSKTVIPKSKIQNIHISQSFIQQLLNVVQVTIDSSGDEGDEVEIKALSKPKALALKKLLLDRKEQKTEDRSNDAILVKLNFIDLLLVGITENHFRNLMIIIVAIVSFYHDIKDLLTEFGTTIDSQFISLFFDNNLFLGSTLIILFLLISGLLYSILTTLILNFNFSIRKKREAFVITKGIFNKTEFTVQLDKIQSVAYVTNFFKSRFGLYTVRLFQTATEFKTQKKRELIGLKNEDLRALENYIFKFSPIKKLVKNKPHVYYLRQLSLRAFIIVALFNIYILVLPPLPYLFFLNFLIIPYVAFMAYLKWKKCYYYFDADYFVFGSGGIDTVTSIIEIHNVQSVRTTQTYFQKKHKLFNLHLATASNKFKIPCIEEQEVVKLTNYLLYKIESSELAWQ</sequence>
<reference evidence="3 4" key="1">
    <citation type="submission" date="2018-11" db="EMBL/GenBank/DDBJ databases">
        <title>Aureibaculum marinum gen. nov., sp. nov., a member of the family Flavobacteriaceae isolated from the Bohai Sea.</title>
        <authorList>
            <person name="Ji X."/>
        </authorList>
    </citation>
    <scope>NUCLEOTIDE SEQUENCE [LARGE SCALE GENOMIC DNA]</scope>
    <source>
        <strain evidence="3 4">BH-SD17</strain>
    </source>
</reference>
<keyword evidence="1" id="KW-0812">Transmembrane</keyword>
<dbReference type="InterPro" id="IPR014529">
    <property type="entry name" value="UCP026631"/>
</dbReference>
<keyword evidence="4" id="KW-1185">Reference proteome</keyword>
<dbReference type="Proteomes" id="UP000270856">
    <property type="component" value="Unassembled WGS sequence"/>
</dbReference>
<name>A0A3N4NVG3_9FLAO</name>